<dbReference type="InterPro" id="IPR043128">
    <property type="entry name" value="Rev_trsase/Diguanyl_cyclase"/>
</dbReference>
<evidence type="ECO:0000259" key="2">
    <source>
        <dbReference type="PROSITE" id="PS50887"/>
    </source>
</evidence>
<reference evidence="5 6" key="1">
    <citation type="submission" date="2016-10" db="EMBL/GenBank/DDBJ databases">
        <authorList>
            <person name="Varghese N."/>
            <person name="Submissions S."/>
        </authorList>
    </citation>
    <scope>NUCLEOTIDE SEQUENCE [LARGE SCALE GENOMIC DNA]</scope>
    <source>
        <strain evidence="3 6">WG2</strain>
        <strain evidence="4 5">WG5</strain>
    </source>
</reference>
<dbReference type="SUPFAM" id="SSF55785">
    <property type="entry name" value="PYP-like sensor domain (PAS domain)"/>
    <property type="match status" value="1"/>
</dbReference>
<dbReference type="SMART" id="SM00267">
    <property type="entry name" value="GGDEF"/>
    <property type="match status" value="1"/>
</dbReference>
<accession>A0A1I0CG43</accession>
<keyword evidence="6" id="KW-1185">Reference proteome</keyword>
<dbReference type="PANTHER" id="PTHR46663">
    <property type="entry name" value="DIGUANYLATE CYCLASE DGCT-RELATED"/>
    <property type="match status" value="1"/>
</dbReference>
<feature type="domain" description="PAS" evidence="1">
    <location>
        <begin position="1"/>
        <end position="46"/>
    </location>
</feature>
<dbReference type="AlphaFoldDB" id="A0A1I0CG43"/>
<evidence type="ECO:0000313" key="3">
    <source>
        <dbReference type="EMBL" id="SDG06668.1"/>
    </source>
</evidence>
<dbReference type="Pfam" id="PF00990">
    <property type="entry name" value="GGDEF"/>
    <property type="match status" value="1"/>
</dbReference>
<dbReference type="InterPro" id="IPR052163">
    <property type="entry name" value="DGC-Regulatory_Protein"/>
</dbReference>
<gene>
    <name evidence="3" type="ORF">SAMN04488598_1432</name>
    <name evidence="4" type="ORF">SAMN04515652_13525</name>
</gene>
<dbReference type="InterPro" id="IPR029787">
    <property type="entry name" value="Nucleotide_cyclase"/>
</dbReference>
<dbReference type="Pfam" id="PF13426">
    <property type="entry name" value="PAS_9"/>
    <property type="match status" value="1"/>
</dbReference>
<dbReference type="Gene3D" id="3.30.450.20">
    <property type="entry name" value="PAS domain"/>
    <property type="match status" value="1"/>
</dbReference>
<name>A0A1I0CG43_9FIRM</name>
<dbReference type="Proteomes" id="UP000199519">
    <property type="component" value="Unassembled WGS sequence"/>
</dbReference>
<evidence type="ECO:0000313" key="5">
    <source>
        <dbReference type="Proteomes" id="UP000198612"/>
    </source>
</evidence>
<dbReference type="RefSeq" id="WP_089720698.1">
    <property type="nucleotide sequence ID" value="NZ_FNBJ01000043.1"/>
</dbReference>
<dbReference type="NCBIfam" id="TIGR00229">
    <property type="entry name" value="sensory_box"/>
    <property type="match status" value="1"/>
</dbReference>
<evidence type="ECO:0000313" key="6">
    <source>
        <dbReference type="Proteomes" id="UP000199519"/>
    </source>
</evidence>
<dbReference type="SMART" id="SM00091">
    <property type="entry name" value="PAS"/>
    <property type="match status" value="1"/>
</dbReference>
<dbReference type="InterPro" id="IPR000160">
    <property type="entry name" value="GGDEF_dom"/>
</dbReference>
<dbReference type="PANTHER" id="PTHR46663:SF4">
    <property type="entry name" value="DIGUANYLATE CYCLASE DGCT-RELATED"/>
    <property type="match status" value="1"/>
</dbReference>
<dbReference type="FunFam" id="3.30.70.270:FF:000001">
    <property type="entry name" value="Diguanylate cyclase domain protein"/>
    <property type="match status" value="1"/>
</dbReference>
<dbReference type="CDD" id="cd01949">
    <property type="entry name" value="GGDEF"/>
    <property type="match status" value="1"/>
</dbReference>
<evidence type="ECO:0000313" key="4">
    <source>
        <dbReference type="EMBL" id="SET18109.1"/>
    </source>
</evidence>
<dbReference type="NCBIfam" id="TIGR00254">
    <property type="entry name" value="GGDEF"/>
    <property type="match status" value="1"/>
</dbReference>
<dbReference type="Proteomes" id="UP000198612">
    <property type="component" value="Unassembled WGS sequence"/>
</dbReference>
<evidence type="ECO:0000259" key="1">
    <source>
        <dbReference type="PROSITE" id="PS50112"/>
    </source>
</evidence>
<proteinExistence type="predicted"/>
<dbReference type="PROSITE" id="PS50887">
    <property type="entry name" value="GGDEF"/>
    <property type="match status" value="1"/>
</dbReference>
<dbReference type="Gene3D" id="3.30.70.270">
    <property type="match status" value="1"/>
</dbReference>
<protein>
    <submittedName>
        <fullName evidence="4">PAS domain S-box-containing protein/diguanylate cyclase (GGDEF) domain-containing protein</fullName>
    </submittedName>
</protein>
<dbReference type="EMBL" id="FNBJ01000043">
    <property type="protein sequence ID" value="SDG06668.1"/>
    <property type="molecule type" value="Genomic_DNA"/>
</dbReference>
<sequence length="298" mass="34506">MELDLNDILDNIYGGVYYVDKDRKIKYWNKEAEKITGFSKEEVIGEYCYDNILQHVDDKGINLCHNGCPLHATINNGVKREANVYLHHKEGQRVPVTIRVVPLKNKKNEIIGAVELFFKNAKIQSLEEKINELKKDSFRDELTEINNRKYLEEILAEIIAREDINKDNIAFCFLDIDDFKHINDDYGHIVGDKILSMIAGTLKSNLRDADKAFRWGGDEFALILFDIENNKQLNKLLERLKLLVNESFINHNQEKLNVTMSFGATKLRENDTIESLTHRADNNMYESKKKGKNIITVT</sequence>
<feature type="domain" description="GGDEF" evidence="2">
    <location>
        <begin position="167"/>
        <end position="298"/>
    </location>
</feature>
<dbReference type="InterPro" id="IPR000014">
    <property type="entry name" value="PAS"/>
</dbReference>
<dbReference type="SUPFAM" id="SSF55073">
    <property type="entry name" value="Nucleotide cyclase"/>
    <property type="match status" value="1"/>
</dbReference>
<dbReference type="InterPro" id="IPR035965">
    <property type="entry name" value="PAS-like_dom_sf"/>
</dbReference>
<dbReference type="CDD" id="cd00130">
    <property type="entry name" value="PAS"/>
    <property type="match status" value="1"/>
</dbReference>
<organism evidence="4 5">
    <name type="scientific">Halanaerobium congolense</name>
    <dbReference type="NCBI Taxonomy" id="54121"/>
    <lineage>
        <taxon>Bacteria</taxon>
        <taxon>Bacillati</taxon>
        <taxon>Bacillota</taxon>
        <taxon>Clostridia</taxon>
        <taxon>Halanaerobiales</taxon>
        <taxon>Halanaerobiaceae</taxon>
        <taxon>Halanaerobium</taxon>
    </lineage>
</organism>
<dbReference type="PROSITE" id="PS50112">
    <property type="entry name" value="PAS"/>
    <property type="match status" value="1"/>
</dbReference>
<dbReference type="EMBL" id="FOHG01000035">
    <property type="protein sequence ID" value="SET18109.1"/>
    <property type="molecule type" value="Genomic_DNA"/>
</dbReference>